<reference evidence="6" key="1">
    <citation type="submission" date="2020-05" db="EMBL/GenBank/DDBJ databases">
        <authorList>
            <person name="Chiriac C."/>
            <person name="Salcher M."/>
            <person name="Ghai R."/>
            <person name="Kavagutti S V."/>
        </authorList>
    </citation>
    <scope>NUCLEOTIDE SEQUENCE</scope>
</reference>
<feature type="region of interest" description="Disordered" evidence="2">
    <location>
        <begin position="737"/>
        <end position="756"/>
    </location>
</feature>
<evidence type="ECO:0000256" key="2">
    <source>
        <dbReference type="SAM" id="MobiDB-lite"/>
    </source>
</evidence>
<keyword evidence="1" id="KW-0175">Coiled coil</keyword>
<evidence type="ECO:0008006" key="7">
    <source>
        <dbReference type="Google" id="ProtNLM"/>
    </source>
</evidence>
<feature type="compositionally biased region" description="Polar residues" evidence="2">
    <location>
        <begin position="740"/>
        <end position="750"/>
    </location>
</feature>
<evidence type="ECO:0000256" key="1">
    <source>
        <dbReference type="SAM" id="Coils"/>
    </source>
</evidence>
<feature type="region of interest" description="Disordered" evidence="2">
    <location>
        <begin position="1302"/>
        <end position="1326"/>
    </location>
</feature>
<protein>
    <recommendedName>
        <fullName evidence="7">Large polyvalent protein associated domain-containing protein</fullName>
    </recommendedName>
</protein>
<evidence type="ECO:0000313" key="5">
    <source>
        <dbReference type="EMBL" id="CAB4197485.1"/>
    </source>
</evidence>
<name>A0A6J5SQ89_9CAUD</name>
<evidence type="ECO:0000313" key="3">
    <source>
        <dbReference type="EMBL" id="CAB4146306.1"/>
    </source>
</evidence>
<feature type="coiled-coil region" evidence="1">
    <location>
        <begin position="3505"/>
        <end position="3532"/>
    </location>
</feature>
<proteinExistence type="predicted"/>
<feature type="region of interest" description="Disordered" evidence="2">
    <location>
        <begin position="3651"/>
        <end position="3683"/>
    </location>
</feature>
<feature type="coiled-coil region" evidence="1">
    <location>
        <begin position="2055"/>
        <end position="2089"/>
    </location>
</feature>
<dbReference type="EMBL" id="LR797173">
    <property type="protein sequence ID" value="CAB4191356.1"/>
    <property type="molecule type" value="Genomic_DNA"/>
</dbReference>
<dbReference type="EMBL" id="LR796462">
    <property type="protein sequence ID" value="CAB4146306.1"/>
    <property type="molecule type" value="Genomic_DNA"/>
</dbReference>
<gene>
    <name evidence="4" type="ORF">UFOVP1225_27</name>
    <name evidence="5" type="ORF">UFOVP1319_17</name>
    <name evidence="6" type="ORF">UFOVP1591_27</name>
    <name evidence="3" type="ORF">UFOVP478_52</name>
</gene>
<sequence>MPAKSYMEVSREYDRYRAFGNYTKPMSEFARERNIDTGSNDYSEGLRDGTWTKLSHQLDEGLKPIGEPIGEVTGAIGSIFGPKGEEAGRAVGESLPRMAGEIALSAIPGVGIPLMATAMGMHTYADTGSYGAAAVSGGVGAAMPFAGRIAGNAAASAFGVGERVAGTYTAESMAAQYLAANAARVARGAAPLTTGLKETVSRVAPIAGKELGYKGAQFLGHEASNFGLMQGQGIAQHNILGEEAPYEVFSPEYLAQQIPWTIMGALGIRGKAPMDSTKLRTQLEPKGAVTPPAPRPVTRTDAQKVATAALITNYMASGDKSAAATKAIIDAITNPDVAFDSAAELARLTEDATPVVGDDPTAIKGKVSGTAGPPVAETTFTLRGRAEKTSNGKYKMEIANDSADPFWQTEFGKTVEAHKNVFVLEKDLVDNGDGTFTANVPERALRTGVTHPIKAAKVVDPRPDLPVIDEATRAQQNAEAAAKVQAERDEMTADGLNVDDVAGFAHSTRYIWQDNLALNFASDKLKQELFAHVKDGFPDATPEEHLNLAALGQKTTPAEGTKAYADLQAFKAGLGEETTTVVEPVVGETPVVEEGVTPVDYQYASPESKAWWEKKDELQSKYDALKNDPSTEGSPELAAARKALKDHEDLAYTLEGRDAGLSKRRIDKSNPLNQVNATVNQYDSLGQQNLTGFRFNGDWTTSEDGRLFRKVVSSDGKTHLVVWKDSLKPLEEAALDKNTKQPTKADTTPAGTGGTVMTMAPVKGADPTSVLQENGAPLILNHHSKDASFKLENFDVAKTTYGADFGPGIYLDPGYGWAEVAGETRNEKNERTGDVPVFTQQTAIRAGVKVFDQIAAHDPKYAKEVAAADVVIDREADGSISQVYVKNPKDLVAVRQTKPVESVKRNNSVVEPTDTKASLTEKIYINDLVGDDATMFHAALAEFDFTPEEQDALKAMKTKAGAPSALLMAESLTTLAEVAELKQKIAKVIEAKEKATAKRKPSTAKQMLADLLDTDADKLKTVSDVTKVVQLTKALAQARTITDVGAQTILLREALKTVAPRFPKPDKGQNALNNKIKHYTALLNNPAFKGSPELLIFIRGLKQQREGELQSSNAKSQEAKVAKRLAERTAVRATELPVLQERLARSRQKDFEGKPMTDPELETLGAHLLDIVTEDANVSKKDEGTKSREAGRVIQTLQKHMERGADRPNISGVVLRGLAVWDRTTGLTRLDKILYKLIPKDVDVNTIKDYGKGKAGTLEETEAFVAKQENPDDWKIETRTLKGGKESFRAYRIVEKESLDAPVRGSKPASKDIGAAESGVDLSEGGTLGESMRSGLGQEAPFAKEDGVFSVAEESVASVEEQYAKRELELTEEMAGIAEGVEALDRLSPEERAELLPGMSPDAYTFAKAALAQLQATSETVTDLAKNVAPLVGEGQDATNLIRLVGLARDINYNGIENAKVYSAQILNLQMRDPVLRAEMGLDSGRVQDVLQWIGAQSDEVYSWFAREFTKLPFELRNLKLRFDGEGFKPGEMFYDREFGVMNVGIEPTRQNLKGWMHDFTHETTHHMERTLSSQPSPEAIRYRQQKELLLNAVLESPLVPAPVRDAVKAMRAQNWYNRLGGTPNELKDIFYTAYTEYVAKTYPETKDQSWLSNLTGKKENAKASAVKNNWELAYALLSPFEFSAEAFSNPRLKQLLAAVKITDPKTLAQLRGLKDAVILTQKDLDVSKNNPVLGLIQGGIRQDKGRAGLGWGVSGTLTMLGGRPVDGLPMRETEFVSRSGISNTLMPWFKSIYPDAFMAGDKVDASKLIKSLQDDPPVTFIDSSPSPLISYLSFEYEALPSNIKDAVTLYNDSGEERYLQAVGYEAVHEDTDFYADVYSAPVFIGVRKINAFSPRFSYNKIYAVSDKPQNGLELAVILKPMAGADIYSDSHHDVPNLTATAATETKTIGYLRRVLGETHPQLARFKDLFDSDEILLVTEAQSDRAADWKKANTWDPELQLERAQTIIRSEIDYKGQLERTIRNEYLTLTRVQNLLNEDVEFVKTQKDSVSADILKEYERNILQRTQQLERIKEGIAHSQKELTNLQKVAPRIFEPNFDFDAIVLENLTAYKERWENAAEVRASEPESHPALPFWQNFLAQAVVQHALKQGYAGVWVTDAMTSALTQGHVGDHDYHLKTMVGHAQNYGDPNMHIGVQTTPGSFQQALAKITGEKNTMLEKDNANRLSVGQHKGYKSSLTLGQSEQDYSLAYDERIAQDLVEAGILPEDVKEDLEQYGELFDEGLAAEVDTNLTDEMESWKYKFVKNADGTSISWFDKVKEITNKHGIEWPKSGEPLQPFEDINPITGVMGPKIDASGIFYDLSTLKKGYAEDAQKVFSNAEALNKAREMALPPKPPKPTVLRLFAQALNALFKGKADGDSVMELLIGAKDTYFTARSAGALYEGLPFLNKLLINETDYLPAEFTLRLRSADAAYGRSLEGGIVNFEIALNAGIRVADPLNPAVRTATNIREMLETKSAEGRANIYTDLHNTIVALLPTDVVYHKALMERLQQDVRIVKQLRSAKGIEVGKPEDLNARIEHYDSLLKAMESAIVKQEKAIIAQQAVLLTQSNLVQKLVASKNADKAAKALIAKPKRLKDEVIDEKDRVLHGRQYTAAETEAVSQRTGLERLEEGGGRTSFMQRAVMLSQFFAEAHPSVRKLTDSLFARQGNMYESILSRAAARVTRTGFTVKEMLQNIDRVTKSRVIREGYNDFFAWRAEQRRAGNYNPSMSHPDVVRMFRGLTPNERTTLTTQITQDINQHKYWITQARGQMGELNHLDTSHVAMVVGDMNREEATQMSEAMYTALGYARNPQTAAMGSQRLTALSEQYASPVFVAVMQHANARTASLESFMQGISRFDAYISLQRYEKHHLRMVNADGQIYRIGRDSIQELQEIRGRKEREGFSFLSLTEKPEGSDLQGGMSGPMMQLFQDMDTASLSSLEQALQGHPDAANLMERIAPLLNRTDEYRATQESFSPIPMKRDLTLGYEDIDLFKNRDEFYKRTENWFNHKLTVADTNLHLLHPEIAGNEELRTWSRQHVQNYLTPDNPLVRIINEGVYYQNLALNFGNMLLEGFQSFTTGMQTFIANTGSVGTSGELLIGANTKILNRNRTGKWSSPELAWLMQKAELQGLLEPMLFDNTVDVQTHNLMDSIATNKVKQGLNVTRGMVRKIGGFLQTYNNKVAFIAALDLLHSRGELTYSTNPLAPLNFTQLNSAFAFARGIKSQATFTGGKAQRSVELWSIKTRAVPQLMTSLTTYVQGWFSQMAKDYSKGFGAQAGRFTQAENMASRKAFMYGLAAQMVLAGGLGLPGAMQAVALAQQATGLDLKGWLKQNLAKLFNEDQDNGGFLTTFALHGAANALTPIDLSGKAAISVPLIGIDPYKGFNLASLFGANGSTVEGAAKGVMAALHGDAKGFASALPQVFRGTAQLLQGEGDIRDSRGGLQAQLTPIEQVAVALGIPLSRVQNSKDAADALSKQNKQLEKTRGELVDRLATMLRRGQNKEVQAELQGLQSLDPTLDLKSLVRTIAERVNEQTFVADPRRMANPGADLAGLQTGGLQSQELARLQQRQQSEAAMGLLPPRRRPMRAGRLTPEDQAMQMDDMMDLDPALQSSAARRQIEERRKAGRRYTPPQFDWSQSPSQ</sequence>
<dbReference type="EMBL" id="LR797445">
    <property type="protein sequence ID" value="CAB4217425.1"/>
    <property type="molecule type" value="Genomic_DNA"/>
</dbReference>
<accession>A0A6J5SQ89</accession>
<evidence type="ECO:0000313" key="6">
    <source>
        <dbReference type="EMBL" id="CAB4217425.1"/>
    </source>
</evidence>
<organism evidence="6">
    <name type="scientific">uncultured Caudovirales phage</name>
    <dbReference type="NCBI Taxonomy" id="2100421"/>
    <lineage>
        <taxon>Viruses</taxon>
        <taxon>Duplodnaviria</taxon>
        <taxon>Heunggongvirae</taxon>
        <taxon>Uroviricota</taxon>
        <taxon>Caudoviricetes</taxon>
        <taxon>Peduoviridae</taxon>
        <taxon>Maltschvirus</taxon>
        <taxon>Maltschvirus maltsch</taxon>
    </lineage>
</organism>
<dbReference type="EMBL" id="LR797255">
    <property type="protein sequence ID" value="CAB4197485.1"/>
    <property type="molecule type" value="Genomic_DNA"/>
</dbReference>
<evidence type="ECO:0000313" key="4">
    <source>
        <dbReference type="EMBL" id="CAB4191356.1"/>
    </source>
</evidence>